<dbReference type="PRINTS" id="PR00502">
    <property type="entry name" value="NUDIXFAMILY"/>
</dbReference>
<name>A0A366F361_9BACI</name>
<dbReference type="PANTHER" id="PTHR43046:SF14">
    <property type="entry name" value="MUTT_NUDIX FAMILY PROTEIN"/>
    <property type="match status" value="1"/>
</dbReference>
<dbReference type="SUPFAM" id="SSF55811">
    <property type="entry name" value="Nudix"/>
    <property type="match status" value="1"/>
</dbReference>
<dbReference type="InterPro" id="IPR015797">
    <property type="entry name" value="NUDIX_hydrolase-like_dom_sf"/>
</dbReference>
<reference evidence="4 5" key="1">
    <citation type="submission" date="2018-06" db="EMBL/GenBank/DDBJ databases">
        <title>Freshwater and sediment microbial communities from various areas in North America, analyzing microbe dynamics in response to fracking.</title>
        <authorList>
            <person name="Lamendella R."/>
        </authorList>
    </citation>
    <scope>NUCLEOTIDE SEQUENCE [LARGE SCALE GENOMIC DNA]</scope>
    <source>
        <strain evidence="4 5">97B</strain>
    </source>
</reference>
<evidence type="ECO:0000256" key="2">
    <source>
        <dbReference type="ARBA" id="ARBA00022801"/>
    </source>
</evidence>
<dbReference type="OrthoDB" id="9804442at2"/>
<dbReference type="Pfam" id="PF00293">
    <property type="entry name" value="NUDIX"/>
    <property type="match status" value="1"/>
</dbReference>
<dbReference type="EMBL" id="QNRJ01000001">
    <property type="protein sequence ID" value="RBP08155.1"/>
    <property type="molecule type" value="Genomic_DNA"/>
</dbReference>
<dbReference type="CDD" id="cd04688">
    <property type="entry name" value="NUDIX_Hydrolase"/>
    <property type="match status" value="1"/>
</dbReference>
<dbReference type="PROSITE" id="PS51462">
    <property type="entry name" value="NUDIX"/>
    <property type="match status" value="1"/>
</dbReference>
<dbReference type="Proteomes" id="UP000252118">
    <property type="component" value="Unassembled WGS sequence"/>
</dbReference>
<comment type="cofactor">
    <cofactor evidence="1">
        <name>Mg(2+)</name>
        <dbReference type="ChEBI" id="CHEBI:18420"/>
    </cofactor>
</comment>
<evidence type="ECO:0000313" key="5">
    <source>
        <dbReference type="Proteomes" id="UP000252118"/>
    </source>
</evidence>
<sequence>MDLVFKQNRNVFNYRVVAVWIEQDHILLHKQVEDSYWSLPGGRVVMGEASQESLKREMREELGVEIHVEQLMLVNENFFPYKEWDFHEIGFYYKVTAADRAIFQKDAFHGLEGDRLLYKWIPLEELSEVQLYPQEVKDMLSHQSNETLHIVSKK</sequence>
<evidence type="ECO:0000313" key="4">
    <source>
        <dbReference type="EMBL" id="RBP08155.1"/>
    </source>
</evidence>
<feature type="domain" description="Nudix hydrolase" evidence="3">
    <location>
        <begin position="6"/>
        <end position="145"/>
    </location>
</feature>
<dbReference type="Gene3D" id="3.90.79.10">
    <property type="entry name" value="Nucleoside Triphosphate Pyrophosphohydrolase"/>
    <property type="match status" value="1"/>
</dbReference>
<dbReference type="InterPro" id="IPR020476">
    <property type="entry name" value="Nudix_hydrolase"/>
</dbReference>
<dbReference type="RefSeq" id="WP_113968005.1">
    <property type="nucleotide sequence ID" value="NZ_QNRJ01000001.1"/>
</dbReference>
<dbReference type="AlphaFoldDB" id="A0A366F361"/>
<comment type="caution">
    <text evidence="4">The sequence shown here is derived from an EMBL/GenBank/DDBJ whole genome shotgun (WGS) entry which is preliminary data.</text>
</comment>
<protein>
    <submittedName>
        <fullName evidence="4">ADP-ribose pyrophosphatase YjhB (NUDIX family)</fullName>
    </submittedName>
</protein>
<gene>
    <name evidence="4" type="ORF">DET59_101530</name>
</gene>
<dbReference type="PANTHER" id="PTHR43046">
    <property type="entry name" value="GDP-MANNOSE MANNOSYL HYDROLASE"/>
    <property type="match status" value="1"/>
</dbReference>
<accession>A0A366F361</accession>
<proteinExistence type="predicted"/>
<keyword evidence="2" id="KW-0378">Hydrolase</keyword>
<organism evidence="4 5">
    <name type="scientific">Rossellomorea aquimaris</name>
    <dbReference type="NCBI Taxonomy" id="189382"/>
    <lineage>
        <taxon>Bacteria</taxon>
        <taxon>Bacillati</taxon>
        <taxon>Bacillota</taxon>
        <taxon>Bacilli</taxon>
        <taxon>Bacillales</taxon>
        <taxon>Bacillaceae</taxon>
        <taxon>Rossellomorea</taxon>
    </lineage>
</organism>
<evidence type="ECO:0000256" key="1">
    <source>
        <dbReference type="ARBA" id="ARBA00001946"/>
    </source>
</evidence>
<dbReference type="InterPro" id="IPR000086">
    <property type="entry name" value="NUDIX_hydrolase_dom"/>
</dbReference>
<dbReference type="GO" id="GO:0016787">
    <property type="term" value="F:hydrolase activity"/>
    <property type="evidence" value="ECO:0007669"/>
    <property type="project" value="UniProtKB-KW"/>
</dbReference>
<evidence type="ECO:0000259" key="3">
    <source>
        <dbReference type="PROSITE" id="PS51462"/>
    </source>
</evidence>